<dbReference type="Pfam" id="PF10025">
    <property type="entry name" value="DUF2267"/>
    <property type="match status" value="1"/>
</dbReference>
<organism evidence="1 2">
    <name type="scientific">Motilibacter deserti</name>
    <dbReference type="NCBI Taxonomy" id="2714956"/>
    <lineage>
        <taxon>Bacteria</taxon>
        <taxon>Bacillati</taxon>
        <taxon>Actinomycetota</taxon>
        <taxon>Actinomycetes</taxon>
        <taxon>Motilibacterales</taxon>
        <taxon>Motilibacteraceae</taxon>
        <taxon>Motilibacter</taxon>
    </lineage>
</organism>
<dbReference type="InterPro" id="IPR018727">
    <property type="entry name" value="DUF2267"/>
</dbReference>
<comment type="caution">
    <text evidence="1">The sequence shown here is derived from an EMBL/GenBank/DDBJ whole genome shotgun (WGS) entry which is preliminary data.</text>
</comment>
<evidence type="ECO:0000313" key="2">
    <source>
        <dbReference type="Proteomes" id="UP000800981"/>
    </source>
</evidence>
<keyword evidence="2" id="KW-1185">Reference proteome</keyword>
<gene>
    <name evidence="1" type="ORF">G9H71_08255</name>
</gene>
<evidence type="ECO:0000313" key="1">
    <source>
        <dbReference type="EMBL" id="NHC13771.1"/>
    </source>
</evidence>
<reference evidence="1 2" key="1">
    <citation type="submission" date="2020-03" db="EMBL/GenBank/DDBJ databases">
        <title>Two novel Motilibacter sp.</title>
        <authorList>
            <person name="Liu S."/>
        </authorList>
    </citation>
    <scope>NUCLEOTIDE SEQUENCE [LARGE SCALE GENOMIC DNA]</scope>
    <source>
        <strain evidence="1 2">E257</strain>
    </source>
</reference>
<protein>
    <submittedName>
        <fullName evidence="1">DUF2267 domain-containing protein</fullName>
    </submittedName>
</protein>
<accession>A0ABX0GVP1</accession>
<sequence>MSVHYAQLARLVQHRARIASPAIADRATSATLRALAERVPDTVAATLAERLPPDLAAHLRDGLEASGVPDPALADDFVALVAERTSLDAPRAASVARTVFRIVDLESGGGLASRPRGVLPEDVRDLVARSSR</sequence>
<name>A0ABX0GVP1_9ACTN</name>
<proteinExistence type="predicted"/>
<dbReference type="Proteomes" id="UP000800981">
    <property type="component" value="Unassembled WGS sequence"/>
</dbReference>
<dbReference type="Gene3D" id="1.10.490.110">
    <property type="entry name" value="Uncharacterized conserved protein DUF2267"/>
    <property type="match status" value="1"/>
</dbReference>
<dbReference type="InterPro" id="IPR038282">
    <property type="entry name" value="DUF2267_sf"/>
</dbReference>
<dbReference type="EMBL" id="JAANNP010000003">
    <property type="protein sequence ID" value="NHC13771.1"/>
    <property type="molecule type" value="Genomic_DNA"/>
</dbReference>